<gene>
    <name evidence="2" type="ORF">OLEA9_A039696</name>
</gene>
<accession>A0A8S0QVN0</accession>
<dbReference type="InterPro" id="IPR036249">
    <property type="entry name" value="Thioredoxin-like_sf"/>
</dbReference>
<dbReference type="Proteomes" id="UP000594638">
    <property type="component" value="Unassembled WGS sequence"/>
</dbReference>
<evidence type="ECO:0000259" key="1">
    <source>
        <dbReference type="Pfam" id="PF00462"/>
    </source>
</evidence>
<evidence type="ECO:0000313" key="2">
    <source>
        <dbReference type="EMBL" id="CAA2970013.1"/>
    </source>
</evidence>
<name>A0A8S0QVN0_OLEEU</name>
<dbReference type="Pfam" id="PF00462">
    <property type="entry name" value="Glutaredoxin"/>
    <property type="match status" value="1"/>
</dbReference>
<dbReference type="Gramene" id="OE9A039696T1">
    <property type="protein sequence ID" value="OE9A039696C1"/>
    <property type="gene ID" value="OE9A039696"/>
</dbReference>
<sequence>MKGMKGKLLKKLKTFKTIGYLKPEKVLRVNELDESLYTSSPKSNSSAPPALVQIQEAPNKCVEIRVPVQEPEIIDVSELMKDLEDQEMEFDDEFNDKENVRPAIKSKIPNNFEEKLKIVHSSKQQNEVCETNQIVGEEREDIPLSEIDILCFRQPDLDSGTLFDPNLLAAFEQAITEVKAQEAERTSRIEEKKRGILDYQEPVPPPLKTRKIEEENGSLLEFEEKCPPGGIDSVILYTTGLRGIRKTFEDCHRLRSLLQNLKILFYERDISMHSEFKEELWRILGGKVVPPRLFIKGMYIGGAEEVLGLHEKGELKPLFEGIAINRSEGPCEGCAGIRFIMCFNCNGSRKIIREGNGESINCSDCNENGVIICPFCC</sequence>
<dbReference type="EMBL" id="CACTIH010001959">
    <property type="protein sequence ID" value="CAA2970013.1"/>
    <property type="molecule type" value="Genomic_DNA"/>
</dbReference>
<dbReference type="AlphaFoldDB" id="A0A8S0QVN0"/>
<comment type="caution">
    <text evidence="2">The sequence shown here is derived from an EMBL/GenBank/DDBJ whole genome shotgun (WGS) entry which is preliminary data.</text>
</comment>
<organism evidence="2 3">
    <name type="scientific">Olea europaea subsp. europaea</name>
    <dbReference type="NCBI Taxonomy" id="158383"/>
    <lineage>
        <taxon>Eukaryota</taxon>
        <taxon>Viridiplantae</taxon>
        <taxon>Streptophyta</taxon>
        <taxon>Embryophyta</taxon>
        <taxon>Tracheophyta</taxon>
        <taxon>Spermatophyta</taxon>
        <taxon>Magnoliopsida</taxon>
        <taxon>eudicotyledons</taxon>
        <taxon>Gunneridae</taxon>
        <taxon>Pentapetalae</taxon>
        <taxon>asterids</taxon>
        <taxon>lamiids</taxon>
        <taxon>Lamiales</taxon>
        <taxon>Oleaceae</taxon>
        <taxon>Oleeae</taxon>
        <taxon>Olea</taxon>
    </lineage>
</organism>
<dbReference type="Pfam" id="PF23733">
    <property type="entry name" value="GRXCR1-2_C"/>
    <property type="match status" value="1"/>
</dbReference>
<dbReference type="SUPFAM" id="SSF52833">
    <property type="entry name" value="Thioredoxin-like"/>
    <property type="match status" value="1"/>
</dbReference>
<dbReference type="PROSITE" id="PS51354">
    <property type="entry name" value="GLUTAREDOXIN_2"/>
    <property type="match status" value="1"/>
</dbReference>
<protein>
    <submittedName>
        <fullName evidence="2">Uncharacterized protein At3g28850-like</fullName>
    </submittedName>
</protein>
<reference evidence="2 3" key="1">
    <citation type="submission" date="2019-12" db="EMBL/GenBank/DDBJ databases">
        <authorList>
            <person name="Alioto T."/>
            <person name="Alioto T."/>
            <person name="Gomez Garrido J."/>
        </authorList>
    </citation>
    <scope>NUCLEOTIDE SEQUENCE [LARGE SCALE GENOMIC DNA]</scope>
</reference>
<dbReference type="CDD" id="cd03031">
    <property type="entry name" value="GRX_GRX_like"/>
    <property type="match status" value="1"/>
</dbReference>
<dbReference type="OrthoDB" id="423313at2759"/>
<dbReference type="InterPro" id="IPR002109">
    <property type="entry name" value="Glutaredoxin"/>
</dbReference>
<keyword evidence="3" id="KW-1185">Reference proteome</keyword>
<dbReference type="PANTHER" id="PTHR45669:SF28">
    <property type="entry name" value="GLUTAREDOXIN DOMAIN-CONTAINING PROTEIN"/>
    <property type="match status" value="1"/>
</dbReference>
<proteinExistence type="predicted"/>
<evidence type="ECO:0000313" key="3">
    <source>
        <dbReference type="Proteomes" id="UP000594638"/>
    </source>
</evidence>
<dbReference type="Gene3D" id="3.40.30.10">
    <property type="entry name" value="Glutaredoxin"/>
    <property type="match status" value="1"/>
</dbReference>
<dbReference type="PANTHER" id="PTHR45669">
    <property type="entry name" value="GLUTAREDOXIN DOMAIN-CONTAINING CYSTEINE-RICH PROTEIN CG12206-RELATED"/>
    <property type="match status" value="1"/>
</dbReference>
<feature type="domain" description="Glutaredoxin" evidence="1">
    <location>
        <begin position="234"/>
        <end position="300"/>
    </location>
</feature>